<organism evidence="2">
    <name type="scientific">Picea sitchensis</name>
    <name type="common">Sitka spruce</name>
    <name type="synonym">Pinus sitchensis</name>
    <dbReference type="NCBI Taxonomy" id="3332"/>
    <lineage>
        <taxon>Eukaryota</taxon>
        <taxon>Viridiplantae</taxon>
        <taxon>Streptophyta</taxon>
        <taxon>Embryophyta</taxon>
        <taxon>Tracheophyta</taxon>
        <taxon>Spermatophyta</taxon>
        <taxon>Pinopsida</taxon>
        <taxon>Pinidae</taxon>
        <taxon>Conifers I</taxon>
        <taxon>Pinales</taxon>
        <taxon>Pinaceae</taxon>
        <taxon>Picea</taxon>
    </lineage>
</organism>
<evidence type="ECO:0000313" key="2">
    <source>
        <dbReference type="EMBL" id="ABK23629.1"/>
    </source>
</evidence>
<dbReference type="AlphaFoldDB" id="A9NSL8"/>
<evidence type="ECO:0000256" key="1">
    <source>
        <dbReference type="SAM" id="MobiDB-lite"/>
    </source>
</evidence>
<protein>
    <submittedName>
        <fullName evidence="2">Uncharacterized protein</fullName>
    </submittedName>
</protein>
<name>A9NSL8_PICSI</name>
<feature type="compositionally biased region" description="Gly residues" evidence="1">
    <location>
        <begin position="87"/>
        <end position="100"/>
    </location>
</feature>
<reference evidence="2" key="1">
    <citation type="journal article" date="2008" name="BMC Genomics">
        <title>A conifer genomics resource of 200,000 spruce (Picea spp.) ESTs and 6,464 high-quality, sequence-finished full-length cDNAs for Sitka spruce (Picea sitchensis).</title>
        <authorList>
            <person name="Ralph S.G."/>
            <person name="Chun H.J."/>
            <person name="Kolosova N."/>
            <person name="Cooper D."/>
            <person name="Oddy C."/>
            <person name="Ritland C.E."/>
            <person name="Kirkpatrick R."/>
            <person name="Moore R."/>
            <person name="Barber S."/>
            <person name="Holt R.A."/>
            <person name="Jones S.J."/>
            <person name="Marra M.A."/>
            <person name="Douglas C.J."/>
            <person name="Ritland K."/>
            <person name="Bohlmann J."/>
        </authorList>
    </citation>
    <scope>NUCLEOTIDE SEQUENCE</scope>
    <source>
        <tissue evidence="2">Bark</tissue>
    </source>
</reference>
<sequence length="113" mass="10908">MSTKKSGAKTAGSNGSSGKSGGVSKGSLGKSAPKPSSQVMSAGKPSVKGSLGKGNLSGVKLQGAAADMKAGKLDSSSNIPLPVQKGQKGGCSQGQKGGCNQGQKAVCNQGEDE</sequence>
<proteinExistence type="evidence at transcript level"/>
<feature type="region of interest" description="Disordered" evidence="1">
    <location>
        <begin position="1"/>
        <end position="113"/>
    </location>
</feature>
<accession>A9NSL8</accession>
<dbReference type="EMBL" id="EF084308">
    <property type="protein sequence ID" value="ABK23629.1"/>
    <property type="molecule type" value="mRNA"/>
</dbReference>
<feature type="compositionally biased region" description="Low complexity" evidence="1">
    <location>
        <begin position="1"/>
        <end position="17"/>
    </location>
</feature>